<dbReference type="InterPro" id="IPR045304">
    <property type="entry name" value="LbH_SAT"/>
</dbReference>
<dbReference type="Gene3D" id="2.160.10.10">
    <property type="entry name" value="Hexapeptide repeat proteins"/>
    <property type="match status" value="1"/>
</dbReference>
<reference evidence="4 5" key="1">
    <citation type="submission" date="2021-10" db="EMBL/GenBank/DDBJ databases">
        <title>Draft genome of Aestuariibacter halophilus JC2043.</title>
        <authorList>
            <person name="Emsley S.A."/>
            <person name="Pfannmuller K.M."/>
            <person name="Ushijima B."/>
            <person name="Saw J.H."/>
            <person name="Videau P."/>
        </authorList>
    </citation>
    <scope>NUCLEOTIDE SEQUENCE [LARGE SCALE GENOMIC DNA]</scope>
    <source>
        <strain evidence="4 5">JC2043</strain>
    </source>
</reference>
<dbReference type="Proteomes" id="UP001520878">
    <property type="component" value="Unassembled WGS sequence"/>
</dbReference>
<dbReference type="RefSeq" id="WP_229163157.1">
    <property type="nucleotide sequence ID" value="NZ_JAJEWP010000011.1"/>
</dbReference>
<proteinExistence type="inferred from homology"/>
<sequence length="149" mass="15560">MGRILLSIFRVVNFLHRKKVPVLPSVINLLFIRLLFGCQIGNGAQLGKGVSLGYGGLGIVIHGRSKLGNYVNIGTGVTIGGTNKQTDVPIIGDNTMIATGAKVLGPVTIGRNCVIGANAVVLSSIPDNSVAVGIPAKVIKQDIDISDYR</sequence>
<keyword evidence="5" id="KW-1185">Reference proteome</keyword>
<evidence type="ECO:0000313" key="5">
    <source>
        <dbReference type="Proteomes" id="UP001520878"/>
    </source>
</evidence>
<comment type="similarity">
    <text evidence="1">Belongs to the transferase hexapeptide repeat family.</text>
</comment>
<dbReference type="PANTHER" id="PTHR42811">
    <property type="entry name" value="SERINE ACETYLTRANSFERASE"/>
    <property type="match status" value="1"/>
</dbReference>
<gene>
    <name evidence="4" type="ORF">LJ739_18965</name>
</gene>
<evidence type="ECO:0000256" key="2">
    <source>
        <dbReference type="ARBA" id="ARBA00022679"/>
    </source>
</evidence>
<dbReference type="CDD" id="cd03354">
    <property type="entry name" value="LbH_SAT"/>
    <property type="match status" value="1"/>
</dbReference>
<keyword evidence="3" id="KW-0012">Acyltransferase</keyword>
<organism evidence="4 5">
    <name type="scientific">Fluctibacter halophilus</name>
    <dbReference type="NCBI Taxonomy" id="226011"/>
    <lineage>
        <taxon>Bacteria</taxon>
        <taxon>Pseudomonadati</taxon>
        <taxon>Pseudomonadota</taxon>
        <taxon>Gammaproteobacteria</taxon>
        <taxon>Alteromonadales</taxon>
        <taxon>Alteromonadaceae</taxon>
        <taxon>Fluctibacter</taxon>
    </lineage>
</organism>
<evidence type="ECO:0000313" key="4">
    <source>
        <dbReference type="EMBL" id="MCC2618342.1"/>
    </source>
</evidence>
<comment type="caution">
    <text evidence="4">The sequence shown here is derived from an EMBL/GenBank/DDBJ whole genome shotgun (WGS) entry which is preliminary data.</text>
</comment>
<dbReference type="Pfam" id="PF00132">
    <property type="entry name" value="Hexapep"/>
    <property type="match status" value="1"/>
</dbReference>
<dbReference type="EMBL" id="JAJEWP010000011">
    <property type="protein sequence ID" value="MCC2618342.1"/>
    <property type="molecule type" value="Genomic_DNA"/>
</dbReference>
<keyword evidence="2" id="KW-0808">Transferase</keyword>
<dbReference type="SUPFAM" id="SSF51161">
    <property type="entry name" value="Trimeric LpxA-like enzymes"/>
    <property type="match status" value="1"/>
</dbReference>
<evidence type="ECO:0000256" key="3">
    <source>
        <dbReference type="ARBA" id="ARBA00023315"/>
    </source>
</evidence>
<dbReference type="InterPro" id="IPR005881">
    <property type="entry name" value="Ser_O-AcTrfase"/>
</dbReference>
<name>A0ABS8GCT2_9ALTE</name>
<dbReference type="InterPro" id="IPR011004">
    <property type="entry name" value="Trimer_LpxA-like_sf"/>
</dbReference>
<evidence type="ECO:0000256" key="1">
    <source>
        <dbReference type="ARBA" id="ARBA00007274"/>
    </source>
</evidence>
<dbReference type="PIRSF" id="PIRSF000441">
    <property type="entry name" value="CysE"/>
    <property type="match status" value="1"/>
</dbReference>
<accession>A0ABS8GCT2</accession>
<protein>
    <submittedName>
        <fullName evidence="4">Serine acetyltransferase</fullName>
    </submittedName>
</protein>
<dbReference type="InterPro" id="IPR001451">
    <property type="entry name" value="Hexapep"/>
</dbReference>